<evidence type="ECO:0000259" key="6">
    <source>
        <dbReference type="Pfam" id="PF08281"/>
    </source>
</evidence>
<dbReference type="SUPFAM" id="SSF88659">
    <property type="entry name" value="Sigma3 and sigma4 domains of RNA polymerase sigma factors"/>
    <property type="match status" value="1"/>
</dbReference>
<dbReference type="RefSeq" id="WP_303304693.1">
    <property type="nucleotide sequence ID" value="NZ_JAODOP010000004.1"/>
</dbReference>
<dbReference type="Pfam" id="PF04542">
    <property type="entry name" value="Sigma70_r2"/>
    <property type="match status" value="1"/>
</dbReference>
<dbReference type="InterPro" id="IPR036388">
    <property type="entry name" value="WH-like_DNA-bd_sf"/>
</dbReference>
<evidence type="ECO:0000256" key="2">
    <source>
        <dbReference type="ARBA" id="ARBA00023015"/>
    </source>
</evidence>
<evidence type="ECO:0000256" key="3">
    <source>
        <dbReference type="ARBA" id="ARBA00023082"/>
    </source>
</evidence>
<keyword evidence="8" id="KW-1185">Reference proteome</keyword>
<keyword evidence="2" id="KW-0805">Transcription regulation</keyword>
<evidence type="ECO:0000256" key="4">
    <source>
        <dbReference type="ARBA" id="ARBA00023163"/>
    </source>
</evidence>
<evidence type="ECO:0000313" key="8">
    <source>
        <dbReference type="Proteomes" id="UP001337305"/>
    </source>
</evidence>
<dbReference type="InterPro" id="IPR014284">
    <property type="entry name" value="RNA_pol_sigma-70_dom"/>
</dbReference>
<dbReference type="NCBIfam" id="TIGR02985">
    <property type="entry name" value="Sig70_bacteroi1"/>
    <property type="match status" value="1"/>
</dbReference>
<dbReference type="Pfam" id="PF08281">
    <property type="entry name" value="Sigma70_r4_2"/>
    <property type="match status" value="1"/>
</dbReference>
<dbReference type="InterPro" id="IPR039425">
    <property type="entry name" value="RNA_pol_sigma-70-like"/>
</dbReference>
<dbReference type="InterPro" id="IPR013324">
    <property type="entry name" value="RNA_pol_sigma_r3/r4-like"/>
</dbReference>
<keyword evidence="3" id="KW-0731">Sigma factor</keyword>
<sequence>MSIYTSWSHKELVMAIQQGDKVAFKFLFEQYYGPLVGYISTYTQDKQLSEDIVQHSFITLWQKRSRLSNEASPKNYLYTIAYNRYIDLLRKEKRVGGLLEDLRMENLRNRIEEDREFLEKRLFKLKKIIEGLPPRCKEILYLSRQRGLEYTEIAEKLKISPKTVEEQIRIAFKKIRKGFEDGHSFLIFIRKILNHR</sequence>
<keyword evidence="4" id="KW-0804">Transcription</keyword>
<evidence type="ECO:0000259" key="5">
    <source>
        <dbReference type="Pfam" id="PF04542"/>
    </source>
</evidence>
<evidence type="ECO:0000256" key="1">
    <source>
        <dbReference type="ARBA" id="ARBA00010641"/>
    </source>
</evidence>
<dbReference type="PANTHER" id="PTHR43133:SF46">
    <property type="entry name" value="RNA POLYMERASE SIGMA-70 FACTOR ECF SUBFAMILY"/>
    <property type="match status" value="1"/>
</dbReference>
<reference evidence="7 8" key="1">
    <citation type="submission" date="2022-09" db="EMBL/GenBank/DDBJ databases">
        <title>Genome sequencing of Flavivirga sp. MEBiC05379.</title>
        <authorList>
            <person name="Oh H.-M."/>
            <person name="Kwon K.K."/>
            <person name="Park M.J."/>
            <person name="Yang S.-H."/>
        </authorList>
    </citation>
    <scope>NUCLEOTIDE SEQUENCE [LARGE SCALE GENOMIC DNA]</scope>
    <source>
        <strain evidence="7 8">MEBiC05379</strain>
    </source>
</reference>
<dbReference type="InterPro" id="IPR013325">
    <property type="entry name" value="RNA_pol_sigma_r2"/>
</dbReference>
<dbReference type="SUPFAM" id="SSF88946">
    <property type="entry name" value="Sigma2 domain of RNA polymerase sigma factors"/>
    <property type="match status" value="1"/>
</dbReference>
<dbReference type="InterPro" id="IPR013249">
    <property type="entry name" value="RNA_pol_sigma70_r4_t2"/>
</dbReference>
<comment type="caution">
    <text evidence="7">The sequence shown here is derived from an EMBL/GenBank/DDBJ whole genome shotgun (WGS) entry which is preliminary data.</text>
</comment>
<comment type="similarity">
    <text evidence="1">Belongs to the sigma-70 factor family. ECF subfamily.</text>
</comment>
<evidence type="ECO:0000313" key="7">
    <source>
        <dbReference type="EMBL" id="MEF3832312.1"/>
    </source>
</evidence>
<dbReference type="InterPro" id="IPR014327">
    <property type="entry name" value="RNA_pol_sigma70_bacteroid"/>
</dbReference>
<feature type="domain" description="RNA polymerase sigma-70 region 2" evidence="5">
    <location>
        <begin position="27"/>
        <end position="94"/>
    </location>
</feature>
<dbReference type="NCBIfam" id="TIGR02937">
    <property type="entry name" value="sigma70-ECF"/>
    <property type="match status" value="1"/>
</dbReference>
<dbReference type="Proteomes" id="UP001337305">
    <property type="component" value="Unassembled WGS sequence"/>
</dbReference>
<feature type="domain" description="RNA polymerase sigma factor 70 region 4 type 2" evidence="6">
    <location>
        <begin position="124"/>
        <end position="174"/>
    </location>
</feature>
<dbReference type="Gene3D" id="1.10.10.10">
    <property type="entry name" value="Winged helix-like DNA-binding domain superfamily/Winged helix DNA-binding domain"/>
    <property type="match status" value="1"/>
</dbReference>
<gene>
    <name evidence="7" type="ORF">N1F79_04170</name>
</gene>
<accession>A0ABU7XNM9</accession>
<name>A0ABU7XNM9_9FLAO</name>
<proteinExistence type="inferred from homology"/>
<protein>
    <submittedName>
        <fullName evidence="7">RNA polymerase sigma-70 factor</fullName>
    </submittedName>
</protein>
<organism evidence="7 8">
    <name type="scientific">Flavivirga spongiicola</name>
    <dbReference type="NCBI Taxonomy" id="421621"/>
    <lineage>
        <taxon>Bacteria</taxon>
        <taxon>Pseudomonadati</taxon>
        <taxon>Bacteroidota</taxon>
        <taxon>Flavobacteriia</taxon>
        <taxon>Flavobacteriales</taxon>
        <taxon>Flavobacteriaceae</taxon>
        <taxon>Flavivirga</taxon>
    </lineage>
</organism>
<dbReference type="EMBL" id="JAODOP010000004">
    <property type="protein sequence ID" value="MEF3832312.1"/>
    <property type="molecule type" value="Genomic_DNA"/>
</dbReference>
<dbReference type="InterPro" id="IPR007627">
    <property type="entry name" value="RNA_pol_sigma70_r2"/>
</dbReference>
<dbReference type="PANTHER" id="PTHR43133">
    <property type="entry name" value="RNA POLYMERASE ECF-TYPE SIGMA FACTO"/>
    <property type="match status" value="1"/>
</dbReference>
<dbReference type="Gene3D" id="1.10.1740.10">
    <property type="match status" value="1"/>
</dbReference>